<dbReference type="InterPro" id="IPR009081">
    <property type="entry name" value="PP-bd_ACP"/>
</dbReference>
<sequence>MDASSIVLLALSDCCDVYPLEEIHENLRLDELGIDSLRFMELIILLEERAQIEFPDEFLELSMEKTVRFLIQIIKDEMRNLNK</sequence>
<proteinExistence type="predicted"/>
<protein>
    <submittedName>
        <fullName evidence="2">Phosphopantetheine binding protein</fullName>
    </submittedName>
</protein>
<gene>
    <name evidence="2" type="ORF">DFQ01_10782</name>
</gene>
<dbReference type="Gene3D" id="1.10.1200.10">
    <property type="entry name" value="ACP-like"/>
    <property type="match status" value="1"/>
</dbReference>
<accession>A0A2V2YVE8</accession>
<evidence type="ECO:0000259" key="1">
    <source>
        <dbReference type="PROSITE" id="PS50075"/>
    </source>
</evidence>
<dbReference type="RefSeq" id="WP_174812483.1">
    <property type="nucleotide sequence ID" value="NZ_CP054612.1"/>
</dbReference>
<organism evidence="2 3">
    <name type="scientific">Paenibacillus cellulosilyticus</name>
    <dbReference type="NCBI Taxonomy" id="375489"/>
    <lineage>
        <taxon>Bacteria</taxon>
        <taxon>Bacillati</taxon>
        <taxon>Bacillota</taxon>
        <taxon>Bacilli</taxon>
        <taxon>Bacillales</taxon>
        <taxon>Paenibacillaceae</taxon>
        <taxon>Paenibacillus</taxon>
    </lineage>
</organism>
<keyword evidence="3" id="KW-1185">Reference proteome</keyword>
<feature type="domain" description="Carrier" evidence="1">
    <location>
        <begin position="1"/>
        <end position="78"/>
    </location>
</feature>
<dbReference type="Proteomes" id="UP000246635">
    <property type="component" value="Unassembled WGS sequence"/>
</dbReference>
<evidence type="ECO:0000313" key="3">
    <source>
        <dbReference type="Proteomes" id="UP000246635"/>
    </source>
</evidence>
<dbReference type="PROSITE" id="PS50075">
    <property type="entry name" value="CARRIER"/>
    <property type="match status" value="1"/>
</dbReference>
<dbReference type="EMBL" id="QGTQ01000007">
    <property type="protein sequence ID" value="PWW03185.1"/>
    <property type="molecule type" value="Genomic_DNA"/>
</dbReference>
<evidence type="ECO:0000313" key="2">
    <source>
        <dbReference type="EMBL" id="PWW03185.1"/>
    </source>
</evidence>
<comment type="caution">
    <text evidence="2">The sequence shown here is derived from an EMBL/GenBank/DDBJ whole genome shotgun (WGS) entry which is preliminary data.</text>
</comment>
<dbReference type="Pfam" id="PF00550">
    <property type="entry name" value="PP-binding"/>
    <property type="match status" value="1"/>
</dbReference>
<reference evidence="2 3" key="1">
    <citation type="submission" date="2018-05" db="EMBL/GenBank/DDBJ databases">
        <title>Genomic Encyclopedia of Type Strains, Phase III (KMG-III): the genomes of soil and plant-associated and newly described type strains.</title>
        <authorList>
            <person name="Whitman W."/>
        </authorList>
    </citation>
    <scope>NUCLEOTIDE SEQUENCE [LARGE SCALE GENOMIC DNA]</scope>
    <source>
        <strain evidence="2 3">CECT 5696</strain>
    </source>
</reference>
<dbReference type="AlphaFoldDB" id="A0A2V2YVE8"/>
<dbReference type="SUPFAM" id="SSF47336">
    <property type="entry name" value="ACP-like"/>
    <property type="match status" value="1"/>
</dbReference>
<name>A0A2V2YVE8_9BACL</name>
<dbReference type="InterPro" id="IPR036736">
    <property type="entry name" value="ACP-like_sf"/>
</dbReference>